<gene>
    <name evidence="2" type="ORF">DY000_02045815</name>
</gene>
<comment type="caution">
    <text evidence="2">The sequence shown here is derived from an EMBL/GenBank/DDBJ whole genome shotgun (WGS) entry which is preliminary data.</text>
</comment>
<evidence type="ECO:0008006" key="4">
    <source>
        <dbReference type="Google" id="ProtNLM"/>
    </source>
</evidence>
<proteinExistence type="predicted"/>
<evidence type="ECO:0000313" key="3">
    <source>
        <dbReference type="Proteomes" id="UP000266723"/>
    </source>
</evidence>
<accession>A0ABQ7EZJ2</accession>
<dbReference type="EMBL" id="QGKV02000297">
    <property type="protein sequence ID" value="KAF3608239.1"/>
    <property type="molecule type" value="Genomic_DNA"/>
</dbReference>
<dbReference type="Proteomes" id="UP000266723">
    <property type="component" value="Unassembled WGS sequence"/>
</dbReference>
<protein>
    <recommendedName>
        <fullName evidence="4">MSP domain-containing protein</fullName>
    </recommendedName>
</protein>
<keyword evidence="3" id="KW-1185">Reference proteome</keyword>
<feature type="region of interest" description="Disordered" evidence="1">
    <location>
        <begin position="62"/>
        <end position="87"/>
    </location>
</feature>
<organism evidence="2 3">
    <name type="scientific">Brassica cretica</name>
    <name type="common">Mustard</name>
    <dbReference type="NCBI Taxonomy" id="69181"/>
    <lineage>
        <taxon>Eukaryota</taxon>
        <taxon>Viridiplantae</taxon>
        <taxon>Streptophyta</taxon>
        <taxon>Embryophyta</taxon>
        <taxon>Tracheophyta</taxon>
        <taxon>Spermatophyta</taxon>
        <taxon>Magnoliopsida</taxon>
        <taxon>eudicotyledons</taxon>
        <taxon>Gunneridae</taxon>
        <taxon>Pentapetalae</taxon>
        <taxon>rosids</taxon>
        <taxon>malvids</taxon>
        <taxon>Brassicales</taxon>
        <taxon>Brassicaceae</taxon>
        <taxon>Brassiceae</taxon>
        <taxon>Brassica</taxon>
    </lineage>
</organism>
<sequence length="115" mass="12778">MEKCETFEVELLKEAQTTPLLPLHQRDHTSFVITVRNHRNHRNRHAFKLCLHEAVATDHTSIGVRSKPLEPPEVSLPRESAGHSPPPGIISAAFAAVLLRQTAAAGPPSRRRRPS</sequence>
<name>A0ABQ7EZJ2_BRACR</name>
<evidence type="ECO:0000256" key="1">
    <source>
        <dbReference type="SAM" id="MobiDB-lite"/>
    </source>
</evidence>
<reference evidence="2 3" key="1">
    <citation type="journal article" date="2020" name="BMC Genomics">
        <title>Intraspecific diversification of the crop wild relative Brassica cretica Lam. using demographic model selection.</title>
        <authorList>
            <person name="Kioukis A."/>
            <person name="Michalopoulou V.A."/>
            <person name="Briers L."/>
            <person name="Pirintsos S."/>
            <person name="Studholme D.J."/>
            <person name="Pavlidis P."/>
            <person name="Sarris P.F."/>
        </authorList>
    </citation>
    <scope>NUCLEOTIDE SEQUENCE [LARGE SCALE GENOMIC DNA]</scope>
    <source>
        <strain evidence="3">cv. PFS-1207/04</strain>
    </source>
</reference>
<evidence type="ECO:0000313" key="2">
    <source>
        <dbReference type="EMBL" id="KAF3608239.1"/>
    </source>
</evidence>